<name>A0A9D2FVP5_9STRE</name>
<protein>
    <submittedName>
        <fullName evidence="3">SP_1767 family glycosyltransferase</fullName>
    </submittedName>
</protein>
<feature type="domain" description="Glycosyltransferase 2-like" evidence="1">
    <location>
        <begin position="284"/>
        <end position="405"/>
    </location>
</feature>
<dbReference type="Pfam" id="PF00535">
    <property type="entry name" value="Glycos_transf_2"/>
    <property type="match status" value="1"/>
</dbReference>
<sequence>MSRFSQIKVLDNDASLDFILKNNCSVARFGDGEVDIINGKSIPYQVYDSNLAEDLRHILERQSDQEFLVCLPDVFEHVERYNSSAQLFWNSHFEQYESFYQTELMSDWYGSTFLSRPYIDLVDKSQAKSYFDKLKQLWENRDILIVEGTTSRSGVGNDLFDNAKSIKRIIGPSKNAYSKAKELFEAIQEHGKDKLVLLMLGPTAKVLAAALSTKGIQAIDLGHIDSEYEWFKRQVTHKVKLENKHTAEFNQDHGVLPEIGETYTSQIVLDLSGTNDLNKQGMISVIVPVYNSEQYLERCLNSILAQTYPNFEAIVINDGSTDRSAAILEDYASRDSRIQVFHQVNQGPSAARNFALNLVQGDYITFIDSDDFVDDTYLEKLLRTLLKNDADIASTSFTSYNEERQSFLFFATKDNYFEAVYSPEEWLNHENTGQYNLFLIVTFMTLKLYKRHLFTDIEYPVGRTREDDAIGYKLCLRANKIAFINEGCYYYSQHADSLSKTVMLKDIDGMIANAEERIALLAAMGLDVTIHIKSYVERLEKCLNDAINMSDIDSYKKIKVKLDLIKNNH</sequence>
<feature type="domain" description="Glycosyltransferase GT-D fold" evidence="2">
    <location>
        <begin position="26"/>
        <end position="249"/>
    </location>
</feature>
<accession>A0A9D2FVP5</accession>
<dbReference type="InterPro" id="IPR001173">
    <property type="entry name" value="Glyco_trans_2-like"/>
</dbReference>
<dbReference type="InterPro" id="IPR050834">
    <property type="entry name" value="Glycosyltransf_2"/>
</dbReference>
<dbReference type="AlphaFoldDB" id="A0A9D2FVP5"/>
<dbReference type="InterPro" id="IPR014869">
    <property type="entry name" value="GT-D"/>
</dbReference>
<evidence type="ECO:0000313" key="4">
    <source>
        <dbReference type="Proteomes" id="UP000824058"/>
    </source>
</evidence>
<dbReference type="SUPFAM" id="SSF53448">
    <property type="entry name" value="Nucleotide-diphospho-sugar transferases"/>
    <property type="match status" value="1"/>
</dbReference>
<dbReference type="NCBIfam" id="TIGR03728">
    <property type="entry name" value="glyco_access_1"/>
    <property type="match status" value="1"/>
</dbReference>
<evidence type="ECO:0000259" key="2">
    <source>
        <dbReference type="Pfam" id="PF08759"/>
    </source>
</evidence>
<dbReference type="InterPro" id="IPR029044">
    <property type="entry name" value="Nucleotide-diphossugar_trans"/>
</dbReference>
<dbReference type="Proteomes" id="UP000824058">
    <property type="component" value="Unassembled WGS sequence"/>
</dbReference>
<dbReference type="Gene3D" id="3.90.550.10">
    <property type="entry name" value="Spore Coat Polysaccharide Biosynthesis Protein SpsA, Chain A"/>
    <property type="match status" value="1"/>
</dbReference>
<organism evidence="3 4">
    <name type="scientific">Candidatus Streptococcus faecavium</name>
    <dbReference type="NCBI Taxonomy" id="2838763"/>
    <lineage>
        <taxon>Bacteria</taxon>
        <taxon>Bacillati</taxon>
        <taxon>Bacillota</taxon>
        <taxon>Bacilli</taxon>
        <taxon>Lactobacillales</taxon>
        <taxon>Streptococcaceae</taxon>
        <taxon>Streptococcus</taxon>
    </lineage>
</organism>
<comment type="caution">
    <text evidence="3">The sequence shown here is derived from an EMBL/GenBank/DDBJ whole genome shotgun (WGS) entry which is preliminary data.</text>
</comment>
<dbReference type="PANTHER" id="PTHR43685:SF2">
    <property type="entry name" value="GLYCOSYLTRANSFERASE 2-LIKE DOMAIN-CONTAINING PROTEIN"/>
    <property type="match status" value="1"/>
</dbReference>
<dbReference type="EMBL" id="DXBD01000028">
    <property type="protein sequence ID" value="HIZ67576.1"/>
    <property type="molecule type" value="Genomic_DNA"/>
</dbReference>
<evidence type="ECO:0000313" key="3">
    <source>
        <dbReference type="EMBL" id="HIZ67576.1"/>
    </source>
</evidence>
<dbReference type="PANTHER" id="PTHR43685">
    <property type="entry name" value="GLYCOSYLTRANSFERASE"/>
    <property type="match status" value="1"/>
</dbReference>
<dbReference type="CDD" id="cd00761">
    <property type="entry name" value="Glyco_tranf_GTA_type"/>
    <property type="match status" value="1"/>
</dbReference>
<evidence type="ECO:0000259" key="1">
    <source>
        <dbReference type="Pfam" id="PF00535"/>
    </source>
</evidence>
<gene>
    <name evidence="3" type="ORF">H9965_03790</name>
</gene>
<proteinExistence type="predicted"/>
<reference evidence="3" key="1">
    <citation type="journal article" date="2021" name="PeerJ">
        <title>Extensive microbial diversity within the chicken gut microbiome revealed by metagenomics and culture.</title>
        <authorList>
            <person name="Gilroy R."/>
            <person name="Ravi A."/>
            <person name="Getino M."/>
            <person name="Pursley I."/>
            <person name="Horton D.L."/>
            <person name="Alikhan N.F."/>
            <person name="Baker D."/>
            <person name="Gharbi K."/>
            <person name="Hall N."/>
            <person name="Watson M."/>
            <person name="Adriaenssens E.M."/>
            <person name="Foster-Nyarko E."/>
            <person name="Jarju S."/>
            <person name="Secka A."/>
            <person name="Antonio M."/>
            <person name="Oren A."/>
            <person name="Chaudhuri R.R."/>
            <person name="La Ragione R."/>
            <person name="Hildebrand F."/>
            <person name="Pallen M.J."/>
        </authorList>
    </citation>
    <scope>NUCLEOTIDE SEQUENCE</scope>
    <source>
        <strain evidence="3">ChiBcolR9-63</strain>
    </source>
</reference>
<dbReference type="Pfam" id="PF08759">
    <property type="entry name" value="GT-D"/>
    <property type="match status" value="1"/>
</dbReference>
<reference evidence="3" key="2">
    <citation type="submission" date="2021-04" db="EMBL/GenBank/DDBJ databases">
        <authorList>
            <person name="Gilroy R."/>
        </authorList>
    </citation>
    <scope>NUCLEOTIDE SEQUENCE</scope>
    <source>
        <strain evidence="3">ChiBcolR9-63</strain>
    </source>
</reference>